<protein>
    <submittedName>
        <fullName evidence="1">Plant intracellular ras-group-related LRR protein</fullName>
    </submittedName>
</protein>
<accession>A0ACC1XJJ8</accession>
<proteinExistence type="predicted"/>
<gene>
    <name evidence="1" type="ORF">OWV82_017114</name>
</gene>
<organism evidence="1 2">
    <name type="scientific">Melia azedarach</name>
    <name type="common">Chinaberry tree</name>
    <dbReference type="NCBI Taxonomy" id="155640"/>
    <lineage>
        <taxon>Eukaryota</taxon>
        <taxon>Viridiplantae</taxon>
        <taxon>Streptophyta</taxon>
        <taxon>Embryophyta</taxon>
        <taxon>Tracheophyta</taxon>
        <taxon>Spermatophyta</taxon>
        <taxon>Magnoliopsida</taxon>
        <taxon>eudicotyledons</taxon>
        <taxon>Gunneridae</taxon>
        <taxon>Pentapetalae</taxon>
        <taxon>rosids</taxon>
        <taxon>malvids</taxon>
        <taxon>Sapindales</taxon>
        <taxon>Meliaceae</taxon>
        <taxon>Melia</taxon>
    </lineage>
</organism>
<comment type="caution">
    <text evidence="1">The sequence shown here is derived from an EMBL/GenBank/DDBJ whole genome shotgun (WGS) entry which is preliminary data.</text>
</comment>
<sequence length="461" mass="51230">MNSNPDNYPLLSFVLSQLNPNTYASLPPQTYNNLITKYPYLTDSRVVSSLTQAVPVQITQTYLLLSTLGPRPDQETVSTARSKIAQIQETASSSPELEIYRAALRLEEMHEDCERKLREADKMLDRVYGSASAELEGVNEDVVKILREAESGAVVERVKLIDRQLKILPEAFGRLHGLLVLNISRNQLEVIPDSIAGLQKLEELDVSSNLIQFLPDSIGLLLNLKVLNVSGNKLNSLPESIARCSSLVELDASFNNLGCLPTNIGYGLLNLERLVIKLNKIRTLPASIGEMRSLRYLDVHFNELHGLPDAIGKLTKLEVMNISSNFSDLTELPETLGDLINLRELDLSNNQIRALPDTFFRLENLTKLNLDQNPLVIPPIEIANKGAEAVKDFMANRWADIIDEAQQKIMLEANKQQQAQNGWLAWGTSLLTNFVSGVSQRVGGYIGGGKNSTDPYLDQQL</sequence>
<name>A0ACC1XJJ8_MELAZ</name>
<keyword evidence="2" id="KW-1185">Reference proteome</keyword>
<dbReference type="EMBL" id="CM051402">
    <property type="protein sequence ID" value="KAJ4711027.1"/>
    <property type="molecule type" value="Genomic_DNA"/>
</dbReference>
<reference evidence="1 2" key="1">
    <citation type="journal article" date="2023" name="Science">
        <title>Complex scaffold remodeling in plant triterpene biosynthesis.</title>
        <authorList>
            <person name="De La Pena R."/>
            <person name="Hodgson H."/>
            <person name="Liu J.C."/>
            <person name="Stephenson M.J."/>
            <person name="Martin A.C."/>
            <person name="Owen C."/>
            <person name="Harkess A."/>
            <person name="Leebens-Mack J."/>
            <person name="Jimenez L.E."/>
            <person name="Osbourn A."/>
            <person name="Sattely E.S."/>
        </authorList>
    </citation>
    <scope>NUCLEOTIDE SEQUENCE [LARGE SCALE GENOMIC DNA]</scope>
    <source>
        <strain evidence="2">cv. JPN11</strain>
        <tissue evidence="1">Leaf</tissue>
    </source>
</reference>
<evidence type="ECO:0000313" key="2">
    <source>
        <dbReference type="Proteomes" id="UP001164539"/>
    </source>
</evidence>
<evidence type="ECO:0000313" key="1">
    <source>
        <dbReference type="EMBL" id="KAJ4711027.1"/>
    </source>
</evidence>
<dbReference type="Proteomes" id="UP001164539">
    <property type="component" value="Chromosome 9"/>
</dbReference>